<dbReference type="EMBL" id="CP159872">
    <property type="protein sequence ID" value="XCM79393.1"/>
    <property type="molecule type" value="Genomic_DNA"/>
</dbReference>
<reference evidence="2" key="1">
    <citation type="submission" date="2024-06" db="EMBL/GenBank/DDBJ databases">
        <title>The genome sequences of Kitasatospora sp. strain HUAS MG31.</title>
        <authorList>
            <person name="Mo P."/>
        </authorList>
    </citation>
    <scope>NUCLEOTIDE SEQUENCE</scope>
    <source>
        <strain evidence="2">HUAS MG31</strain>
    </source>
</reference>
<dbReference type="Pfam" id="PF05908">
    <property type="entry name" value="Gamma_PGA_hydro"/>
    <property type="match status" value="1"/>
</dbReference>
<feature type="region of interest" description="Disordered" evidence="1">
    <location>
        <begin position="1"/>
        <end position="24"/>
    </location>
</feature>
<gene>
    <name evidence="2" type="ORF">ABWK59_10855</name>
</gene>
<sequence>MSAPEEADGRGPKVADGRGPVFRTPERFGSNTLLYADPALTEGLDWAVRHRSAAGDPTATAVLAPHGGALEVGTSELCLAVAGYRPEDARPAGAGPRHGYWMFEALRRNDGLHVTSAHCDDPVALALCASSRRAVSLHGCGGTGLLIVVGGRDERLARELRAAFAEAFARAEPAVAVETAADCEEHRRLNGGSPANIVNRTGTGRGAQLELSAGLRRAVFGDPDSAEGRRRTYGRRADGGADPVAGYLWHGFVGAVRTAIVRAAVVRADAAERVPAEVVERPS</sequence>
<evidence type="ECO:0000256" key="1">
    <source>
        <dbReference type="SAM" id="MobiDB-lite"/>
    </source>
</evidence>
<feature type="compositionally biased region" description="Basic and acidic residues" evidence="1">
    <location>
        <begin position="7"/>
        <end position="16"/>
    </location>
</feature>
<dbReference type="InterPro" id="IPR008585">
    <property type="entry name" value="Gamma_PGA_hydro"/>
</dbReference>
<dbReference type="AlphaFoldDB" id="A0AAU8JSY0"/>
<dbReference type="GO" id="GO:0016787">
    <property type="term" value="F:hydrolase activity"/>
    <property type="evidence" value="ECO:0007669"/>
    <property type="project" value="UniProtKB-KW"/>
</dbReference>
<keyword evidence="2" id="KW-0378">Hydrolase</keyword>
<dbReference type="Gene3D" id="3.40.630.100">
    <property type="entry name" value="Poly-gamma-glutamate hydrolase, zinc-binding motif"/>
    <property type="match status" value="1"/>
</dbReference>
<dbReference type="InterPro" id="IPR038128">
    <property type="entry name" value="Gamma_PGA_hydro_sf"/>
</dbReference>
<evidence type="ECO:0000313" key="2">
    <source>
        <dbReference type="EMBL" id="XCM79393.1"/>
    </source>
</evidence>
<protein>
    <submittedName>
        <fullName evidence="2">Poly-gamma-glutamate hydrolase family protein</fullName>
    </submittedName>
</protein>
<organism evidence="2">
    <name type="scientific">Kitasatospora camelliae</name>
    <dbReference type="NCBI Taxonomy" id="3156397"/>
    <lineage>
        <taxon>Bacteria</taxon>
        <taxon>Bacillati</taxon>
        <taxon>Actinomycetota</taxon>
        <taxon>Actinomycetes</taxon>
        <taxon>Kitasatosporales</taxon>
        <taxon>Streptomycetaceae</taxon>
        <taxon>Kitasatospora</taxon>
    </lineage>
</organism>
<accession>A0AAU8JSY0</accession>
<name>A0AAU8JSY0_9ACTN</name>
<dbReference type="RefSeq" id="WP_354640013.1">
    <property type="nucleotide sequence ID" value="NZ_CP159872.1"/>
</dbReference>
<dbReference type="KEGG" id="kcm:ABWK59_10855"/>
<proteinExistence type="predicted"/>